<accession>A0ABX7BP31</accession>
<protein>
    <submittedName>
        <fullName evidence="2">MaoC family dehydratase N-terminal domain-containing protein</fullName>
    </submittedName>
</protein>
<dbReference type="InterPro" id="IPR029069">
    <property type="entry name" value="HotDog_dom_sf"/>
</dbReference>
<gene>
    <name evidence="2" type="ORF">JIP62_11145</name>
</gene>
<organism evidence="2 3">
    <name type="scientific">Brevundimonas vitisensis</name>
    <dbReference type="NCBI Taxonomy" id="2800818"/>
    <lineage>
        <taxon>Bacteria</taxon>
        <taxon>Pseudomonadati</taxon>
        <taxon>Pseudomonadota</taxon>
        <taxon>Alphaproteobacteria</taxon>
        <taxon>Caulobacterales</taxon>
        <taxon>Caulobacteraceae</taxon>
        <taxon>Brevundimonas</taxon>
    </lineage>
</organism>
<evidence type="ECO:0000313" key="2">
    <source>
        <dbReference type="EMBL" id="QQQ17879.1"/>
    </source>
</evidence>
<feature type="domain" description="FAS1-like dehydratase" evidence="1">
    <location>
        <begin position="50"/>
        <end position="183"/>
    </location>
</feature>
<dbReference type="Proteomes" id="UP000595448">
    <property type="component" value="Chromosome"/>
</dbReference>
<dbReference type="RefSeq" id="WP_201102254.1">
    <property type="nucleotide sequence ID" value="NZ_CP067977.1"/>
</dbReference>
<reference evidence="2 3" key="1">
    <citation type="submission" date="2021-01" db="EMBL/GenBank/DDBJ databases">
        <title>Brevundimonas vitis sp. nov., an bacterium isolated from grape (Vitis vinifera).</title>
        <authorList>
            <person name="Jiang L."/>
            <person name="Lee J."/>
        </authorList>
    </citation>
    <scope>NUCLEOTIDE SEQUENCE [LARGE SCALE GENOMIC DNA]</scope>
    <source>
        <strain evidence="2 3">GRTSA-9</strain>
    </source>
</reference>
<sequence length="192" mass="21482">MLQTMGWFDQRRDAAVRDRNSDSRRPTVARIAMTWEAGHDQTEDAMIDHSHIGAETEEVSILVEQSQLKLFCQATGETNAVFWDAEAARAAGLDAVPTPPTYAQTLLNLSPFRTNLVLDVMQVDLARMLHGEQAFEHHHPIRVGDTVRLKQRVADIYDKKGGALEFIVLETVARNQDDVVCCTLKSVAVVRN</sequence>
<proteinExistence type="predicted"/>
<dbReference type="EMBL" id="CP067977">
    <property type="protein sequence ID" value="QQQ17879.1"/>
    <property type="molecule type" value="Genomic_DNA"/>
</dbReference>
<evidence type="ECO:0000313" key="3">
    <source>
        <dbReference type="Proteomes" id="UP000595448"/>
    </source>
</evidence>
<name>A0ABX7BP31_9CAUL</name>
<dbReference type="Pfam" id="PF13452">
    <property type="entry name" value="FAS1_DH_region"/>
    <property type="match status" value="1"/>
</dbReference>
<keyword evidence="3" id="KW-1185">Reference proteome</keyword>
<dbReference type="Gene3D" id="3.10.129.10">
    <property type="entry name" value="Hotdog Thioesterase"/>
    <property type="match status" value="1"/>
</dbReference>
<dbReference type="InterPro" id="IPR039569">
    <property type="entry name" value="FAS1-like_DH_region"/>
</dbReference>
<evidence type="ECO:0000259" key="1">
    <source>
        <dbReference type="Pfam" id="PF13452"/>
    </source>
</evidence>
<dbReference type="CDD" id="cd03441">
    <property type="entry name" value="R_hydratase_like"/>
    <property type="match status" value="1"/>
</dbReference>
<dbReference type="SUPFAM" id="SSF54637">
    <property type="entry name" value="Thioesterase/thiol ester dehydrase-isomerase"/>
    <property type="match status" value="1"/>
</dbReference>